<evidence type="ECO:0000256" key="1">
    <source>
        <dbReference type="SAM" id="MobiDB-lite"/>
    </source>
</evidence>
<name>A0A1I7T0C3_9PELO</name>
<feature type="compositionally biased region" description="Basic residues" evidence="1">
    <location>
        <begin position="102"/>
        <end position="116"/>
    </location>
</feature>
<evidence type="ECO:0000313" key="2">
    <source>
        <dbReference type="Proteomes" id="UP000095282"/>
    </source>
</evidence>
<protein>
    <submittedName>
        <fullName evidence="3">Uncharacterized protein</fullName>
    </submittedName>
</protein>
<feature type="region of interest" description="Disordered" evidence="1">
    <location>
        <begin position="46"/>
        <end position="125"/>
    </location>
</feature>
<feature type="compositionally biased region" description="Basic and acidic residues" evidence="1">
    <location>
        <begin position="65"/>
        <end position="76"/>
    </location>
</feature>
<keyword evidence="2" id="KW-1185">Reference proteome</keyword>
<dbReference type="eggNOG" id="ENOG502TISE">
    <property type="taxonomic scope" value="Eukaryota"/>
</dbReference>
<organism evidence="2 3">
    <name type="scientific">Caenorhabditis tropicalis</name>
    <dbReference type="NCBI Taxonomy" id="1561998"/>
    <lineage>
        <taxon>Eukaryota</taxon>
        <taxon>Metazoa</taxon>
        <taxon>Ecdysozoa</taxon>
        <taxon>Nematoda</taxon>
        <taxon>Chromadorea</taxon>
        <taxon>Rhabditida</taxon>
        <taxon>Rhabditina</taxon>
        <taxon>Rhabditomorpha</taxon>
        <taxon>Rhabditoidea</taxon>
        <taxon>Rhabditidae</taxon>
        <taxon>Peloderinae</taxon>
        <taxon>Caenorhabditis</taxon>
    </lineage>
</organism>
<dbReference type="AlphaFoldDB" id="A0A1I7T0C3"/>
<feature type="compositionally biased region" description="Basic and acidic residues" evidence="1">
    <location>
        <begin position="46"/>
        <end position="59"/>
    </location>
</feature>
<proteinExistence type="predicted"/>
<dbReference type="WBParaSite" id="Csp11.Scaffold442.g1195.t2">
    <property type="protein sequence ID" value="Csp11.Scaffold442.g1195.t2"/>
    <property type="gene ID" value="Csp11.Scaffold442.g1195"/>
</dbReference>
<evidence type="ECO:0000313" key="3">
    <source>
        <dbReference type="WBParaSite" id="Csp11.Scaffold442.g1195.t2"/>
    </source>
</evidence>
<accession>A0A1I7T0C3</accession>
<dbReference type="Proteomes" id="UP000095282">
    <property type="component" value="Unplaced"/>
</dbReference>
<sequence>MSKATLQKKPAEVEETINFGFFNEPPNKDINFPDEACSLTLLEMDKQEPDIEIPEKKNELTSTKDITDENPTHDVDSDPINVDCPAELKSDMPGVEKEKRKETKKKKNEKKRNRSDKKKEEETEDEMLDRLIKENQEASKQQLIEDKFVASLRDSTKSYQKGRKQKVTEKKSSEVEKDKNGLQELVTGKIAELEQKSFLEMFFAECSYGELVVETVKRAVNSFIDDIESVISKGMHPDNVKNKMYHLFEKMVVLPTPNEEIKTAAQRFENVHDAMWARIELYIKNDDRYEKVRCFSYIYLLDCIEHRRVAVVPTLEKLLNADGSGVSERFEDEEEEEFLKLLLSDYDDMFSIEEKKSN</sequence>
<reference evidence="3" key="1">
    <citation type="submission" date="2016-11" db="UniProtKB">
        <authorList>
            <consortium name="WormBaseParasite"/>
        </authorList>
    </citation>
    <scope>IDENTIFICATION</scope>
</reference>
<feature type="compositionally biased region" description="Basic and acidic residues" evidence="1">
    <location>
        <begin position="86"/>
        <end position="101"/>
    </location>
</feature>